<evidence type="ECO:0000256" key="3">
    <source>
        <dbReference type="ARBA" id="ARBA00022692"/>
    </source>
</evidence>
<dbReference type="Proteomes" id="UP000278962">
    <property type="component" value="Unassembled WGS sequence"/>
</dbReference>
<gene>
    <name evidence="7" type="ORF">C8N24_4122</name>
</gene>
<evidence type="ECO:0000313" key="7">
    <source>
        <dbReference type="EMBL" id="RKQ86113.1"/>
    </source>
</evidence>
<keyword evidence="5 6" id="KW-0472">Membrane</keyword>
<dbReference type="GO" id="GO:0005886">
    <property type="term" value="C:plasma membrane"/>
    <property type="evidence" value="ECO:0007669"/>
    <property type="project" value="UniProtKB-SubCell"/>
</dbReference>
<feature type="transmembrane region" description="Helical" evidence="6">
    <location>
        <begin position="192"/>
        <end position="217"/>
    </location>
</feature>
<dbReference type="Pfam" id="PF03631">
    <property type="entry name" value="Virul_fac_BrkB"/>
    <property type="match status" value="1"/>
</dbReference>
<feature type="transmembrane region" description="Helical" evidence="6">
    <location>
        <begin position="49"/>
        <end position="77"/>
    </location>
</feature>
<comment type="subcellular location">
    <subcellularLocation>
        <location evidence="1">Cell membrane</location>
        <topology evidence="1">Multi-pass membrane protein</topology>
    </subcellularLocation>
</comment>
<evidence type="ECO:0000256" key="5">
    <source>
        <dbReference type="ARBA" id="ARBA00023136"/>
    </source>
</evidence>
<dbReference type="OrthoDB" id="3349406at2"/>
<evidence type="ECO:0000313" key="8">
    <source>
        <dbReference type="Proteomes" id="UP000278962"/>
    </source>
</evidence>
<keyword evidence="3 6" id="KW-0812">Transmembrane</keyword>
<dbReference type="InterPro" id="IPR017039">
    <property type="entry name" value="Virul_fac_BrkB"/>
</dbReference>
<organism evidence="7 8">
    <name type="scientific">Solirubrobacter pauli</name>
    <dbReference type="NCBI Taxonomy" id="166793"/>
    <lineage>
        <taxon>Bacteria</taxon>
        <taxon>Bacillati</taxon>
        <taxon>Actinomycetota</taxon>
        <taxon>Thermoleophilia</taxon>
        <taxon>Solirubrobacterales</taxon>
        <taxon>Solirubrobacteraceae</taxon>
        <taxon>Solirubrobacter</taxon>
    </lineage>
</organism>
<feature type="transmembrane region" description="Helical" evidence="6">
    <location>
        <begin position="114"/>
        <end position="138"/>
    </location>
</feature>
<sequence length="343" mass="36946">MIRMRAHARIRAAMAGRLTDRLDRVQRRRHWAGFPIAVIYKFADDQGSYLAALIAYYGFLSLFPLLLLLVTILGFVLDGDPQLQEQLLDSALAQFPVIGSQLRDNVQSLSGSGVGLAIGIVLTLYGCLGVAGAAQNAFNRAWAVPRNRRPNPIKARLRSLLLLPILSLGIIVTTGLAGLTTSASAYGADLGAAARILGVLLAVVANVGLFLVIFRVLTASEIPTRDLRVGAVVAGVGWQVVQVLGAYFVTSMLRGRNEAYGVFGLVLGLIAWIYLLALVLVLAAEVNVVAQRRLWPRALLTPFTDDVQLTAADQRAYTGYATSEGHKGFEVIDVDFGPRDPDP</sequence>
<keyword evidence="8" id="KW-1185">Reference proteome</keyword>
<keyword evidence="4 6" id="KW-1133">Transmembrane helix</keyword>
<evidence type="ECO:0000256" key="1">
    <source>
        <dbReference type="ARBA" id="ARBA00004651"/>
    </source>
</evidence>
<feature type="transmembrane region" description="Helical" evidence="6">
    <location>
        <begin position="229"/>
        <end position="249"/>
    </location>
</feature>
<accession>A0A660L2D6</accession>
<feature type="transmembrane region" description="Helical" evidence="6">
    <location>
        <begin position="261"/>
        <end position="284"/>
    </location>
</feature>
<dbReference type="EMBL" id="RBIL01000002">
    <property type="protein sequence ID" value="RKQ86113.1"/>
    <property type="molecule type" value="Genomic_DNA"/>
</dbReference>
<feature type="transmembrane region" description="Helical" evidence="6">
    <location>
        <begin position="159"/>
        <end position="180"/>
    </location>
</feature>
<keyword evidence="2" id="KW-1003">Cell membrane</keyword>
<evidence type="ECO:0000256" key="2">
    <source>
        <dbReference type="ARBA" id="ARBA00022475"/>
    </source>
</evidence>
<name>A0A660L2D6_9ACTN</name>
<reference evidence="7 8" key="1">
    <citation type="submission" date="2018-10" db="EMBL/GenBank/DDBJ databases">
        <title>Genomic Encyclopedia of Archaeal and Bacterial Type Strains, Phase II (KMG-II): from individual species to whole genera.</title>
        <authorList>
            <person name="Goeker M."/>
        </authorList>
    </citation>
    <scope>NUCLEOTIDE SEQUENCE [LARGE SCALE GENOMIC DNA]</scope>
    <source>
        <strain evidence="7 8">DSM 14954</strain>
    </source>
</reference>
<proteinExistence type="predicted"/>
<dbReference type="PANTHER" id="PTHR30213">
    <property type="entry name" value="INNER MEMBRANE PROTEIN YHJD"/>
    <property type="match status" value="1"/>
</dbReference>
<evidence type="ECO:0000256" key="4">
    <source>
        <dbReference type="ARBA" id="ARBA00022989"/>
    </source>
</evidence>
<dbReference type="NCBIfam" id="TIGR00765">
    <property type="entry name" value="yihY_not_rbn"/>
    <property type="match status" value="1"/>
</dbReference>
<dbReference type="AlphaFoldDB" id="A0A660L2D6"/>
<protein>
    <submittedName>
        <fullName evidence="7">Inner membrane protein YhjD</fullName>
    </submittedName>
</protein>
<comment type="caution">
    <text evidence="7">The sequence shown here is derived from an EMBL/GenBank/DDBJ whole genome shotgun (WGS) entry which is preliminary data.</text>
</comment>
<evidence type="ECO:0000256" key="6">
    <source>
        <dbReference type="SAM" id="Phobius"/>
    </source>
</evidence>
<dbReference type="PANTHER" id="PTHR30213:SF1">
    <property type="entry name" value="INNER MEMBRANE PROTEIN YHJD"/>
    <property type="match status" value="1"/>
</dbReference>